<keyword evidence="2" id="KW-0732">Signal</keyword>
<reference evidence="4" key="1">
    <citation type="submission" date="2021-01" db="EMBL/GenBank/DDBJ databases">
        <title>Whole genome shotgun sequence of Virgisporangium aurantiacum NBRC 16421.</title>
        <authorList>
            <person name="Komaki H."/>
            <person name="Tamura T."/>
        </authorList>
    </citation>
    <scope>NUCLEOTIDE SEQUENCE</scope>
    <source>
        <strain evidence="4">NBRC 16421</strain>
    </source>
</reference>
<comment type="caution">
    <text evidence="4">The sequence shown here is derived from an EMBL/GenBank/DDBJ whole genome shotgun (WGS) entry which is preliminary data.</text>
</comment>
<dbReference type="EMBL" id="BOPG01000011">
    <property type="protein sequence ID" value="GIJ54209.1"/>
    <property type="molecule type" value="Genomic_DNA"/>
</dbReference>
<accession>A0A8J3YYV3</accession>
<gene>
    <name evidence="4" type="ORF">Vau01_017250</name>
</gene>
<evidence type="ECO:0000259" key="3">
    <source>
        <dbReference type="Pfam" id="PF16640"/>
    </source>
</evidence>
<name>A0A8J3YYV3_9ACTN</name>
<dbReference type="Pfam" id="PF16640">
    <property type="entry name" value="Big_3_5"/>
    <property type="match status" value="1"/>
</dbReference>
<dbReference type="Proteomes" id="UP000612585">
    <property type="component" value="Unassembled WGS sequence"/>
</dbReference>
<dbReference type="AlphaFoldDB" id="A0A8J3YYV3"/>
<evidence type="ECO:0000256" key="1">
    <source>
        <dbReference type="SAM" id="MobiDB-lite"/>
    </source>
</evidence>
<organism evidence="4 5">
    <name type="scientific">Virgisporangium aurantiacum</name>
    <dbReference type="NCBI Taxonomy" id="175570"/>
    <lineage>
        <taxon>Bacteria</taxon>
        <taxon>Bacillati</taxon>
        <taxon>Actinomycetota</taxon>
        <taxon>Actinomycetes</taxon>
        <taxon>Micromonosporales</taxon>
        <taxon>Micromonosporaceae</taxon>
        <taxon>Virgisporangium</taxon>
    </lineage>
</organism>
<protein>
    <recommendedName>
        <fullName evidence="3">Bacterial Ig-like domain-containing protein</fullName>
    </recommendedName>
</protein>
<dbReference type="InterPro" id="IPR032109">
    <property type="entry name" value="Big_3_5"/>
</dbReference>
<evidence type="ECO:0000313" key="5">
    <source>
        <dbReference type="Proteomes" id="UP000612585"/>
    </source>
</evidence>
<proteinExistence type="predicted"/>
<dbReference type="RefSeq" id="WP_203988974.1">
    <property type="nucleotide sequence ID" value="NZ_BOPG01000011.1"/>
</dbReference>
<sequence>MTRRLLTRAVTVAAGAIVAAGALVVVATPAQAAPLGTVNLSQQSGTVTATPIFASATTSVACPATFGEEAALRIGPANTGPFTNLAPSLGGGGYDQSPVTVNPNRSFQTALGQAPADGEWWVVVECFSLTAGRHPDRFVTPIFVQGGTWTTTPPAGAEATSTALSASPTSPQPAGTPITLTATVTPAAAGSVQFFRADVSLGTATVTGGTAVLSNVVLPDGVSALTAAFTPADPAAFKASTSAALNYSVTPAGGQSVSQPLNATIEAGAFSIESSAAPVALAGTVGGSATGSLNDVTVTDYRGTNAGWNVTGQFPGFTQQGGSGAIPAGNLSWAPSGNTTSGGGTVQAGPSANLGAPTVLCRGSEGDSAGVFACDAGLTLTVPGDTVPGTYTGTLTLTLI</sequence>
<keyword evidence="5" id="KW-1185">Reference proteome</keyword>
<feature type="compositionally biased region" description="Low complexity" evidence="1">
    <location>
        <begin position="153"/>
        <end position="173"/>
    </location>
</feature>
<evidence type="ECO:0000313" key="4">
    <source>
        <dbReference type="EMBL" id="GIJ54209.1"/>
    </source>
</evidence>
<evidence type="ECO:0000256" key="2">
    <source>
        <dbReference type="SAM" id="SignalP"/>
    </source>
</evidence>
<feature type="signal peptide" evidence="2">
    <location>
        <begin position="1"/>
        <end position="32"/>
    </location>
</feature>
<feature type="chain" id="PRO_5035160949" description="Bacterial Ig-like domain-containing protein" evidence="2">
    <location>
        <begin position="33"/>
        <end position="400"/>
    </location>
</feature>
<feature type="region of interest" description="Disordered" evidence="1">
    <location>
        <begin position="153"/>
        <end position="174"/>
    </location>
</feature>
<feature type="domain" description="Bacterial Ig-like" evidence="3">
    <location>
        <begin position="164"/>
        <end position="250"/>
    </location>
</feature>